<dbReference type="eggNOG" id="COG1388">
    <property type="taxonomic scope" value="Bacteria"/>
</dbReference>
<keyword evidence="2" id="KW-0812">Transmembrane</keyword>
<dbReference type="Gene3D" id="3.10.350.10">
    <property type="entry name" value="LysM domain"/>
    <property type="match status" value="1"/>
</dbReference>
<keyword evidence="2" id="KW-0472">Membrane</keyword>
<keyword evidence="5" id="KW-1185">Reference proteome</keyword>
<dbReference type="NCBIfam" id="NF042931">
    <property type="entry name" value="SAG1386_EF1546"/>
    <property type="match status" value="1"/>
</dbReference>
<dbReference type="OrthoDB" id="2242633at2"/>
<feature type="compositionally biased region" description="Low complexity" evidence="1">
    <location>
        <begin position="73"/>
        <end position="88"/>
    </location>
</feature>
<comment type="caution">
    <text evidence="4">The sequence shown here is derived from an EMBL/GenBank/DDBJ whole genome shotgun (WGS) entry which is preliminary data.</text>
</comment>
<feature type="compositionally biased region" description="Low complexity" evidence="1">
    <location>
        <begin position="97"/>
        <end position="115"/>
    </location>
</feature>
<proteinExistence type="predicted"/>
<evidence type="ECO:0000256" key="1">
    <source>
        <dbReference type="SAM" id="MobiDB-lite"/>
    </source>
</evidence>
<dbReference type="RefSeq" id="WP_003078634.1">
    <property type="nucleotide sequence ID" value="NZ_AEUW02000001.1"/>
</dbReference>
<dbReference type="STRING" id="764298.STRMA_0421"/>
<dbReference type="InterPro" id="IPR036779">
    <property type="entry name" value="LysM_dom_sf"/>
</dbReference>
<reference evidence="4 5" key="1">
    <citation type="journal article" date="2014" name="Int. J. Syst. Evol. Microbiol.">
        <title>Phylogenomics and the dynamic genome evolution of the genus Streptococcus.</title>
        <authorList>
            <consortium name="The Broad Institute Genome Sequencing Platform"/>
            <person name="Richards V.P."/>
            <person name="Palmer S.R."/>
            <person name="Pavinski Bitar P.D."/>
            <person name="Qin X."/>
            <person name="Weinstock G.M."/>
            <person name="Highlander S.K."/>
            <person name="Town C.D."/>
            <person name="Burne R.A."/>
            <person name="Stanhope M.J."/>
        </authorList>
    </citation>
    <scope>NUCLEOTIDE SEQUENCE [LARGE SCALE GENOMIC DNA]</scope>
    <source>
        <strain evidence="4 5">NCTC 11558</strain>
    </source>
</reference>
<evidence type="ECO:0000256" key="2">
    <source>
        <dbReference type="SAM" id="Phobius"/>
    </source>
</evidence>
<accession>G5JZ05</accession>
<dbReference type="AlphaFoldDB" id="G5JZ05"/>
<sequence length="170" mass="18480">MSKKPWEEKVADTEDNQDEMTRTSKENTIISTPILTILLSLFVLIIIGVLFFVFYTSNGGSNEQKATSGFYGSSKTTKKNNNNNNKTSAQSSQENQETTVSESTEATTSETTTSSSDEDGKNTITVEGGEGAAGIAARAGISVDKLYELNPDHMTQGYWYANPGDKIKIK</sequence>
<dbReference type="EMBL" id="AEUW02000001">
    <property type="protein sequence ID" value="EHJ51615.1"/>
    <property type="molecule type" value="Genomic_DNA"/>
</dbReference>
<evidence type="ECO:0000313" key="5">
    <source>
        <dbReference type="Proteomes" id="UP000003573"/>
    </source>
</evidence>
<feature type="domain" description="LysM" evidence="3">
    <location>
        <begin position="122"/>
        <end position="169"/>
    </location>
</feature>
<feature type="transmembrane region" description="Helical" evidence="2">
    <location>
        <begin position="34"/>
        <end position="55"/>
    </location>
</feature>
<name>G5JZ05_9STRE</name>
<dbReference type="InterPro" id="IPR049981">
    <property type="entry name" value="SPy_0802-like"/>
</dbReference>
<feature type="region of interest" description="Disordered" evidence="1">
    <location>
        <begin position="66"/>
        <end position="128"/>
    </location>
</feature>
<protein>
    <submittedName>
        <fullName evidence="4">LysM domain protein</fullName>
    </submittedName>
</protein>
<dbReference type="Proteomes" id="UP000003573">
    <property type="component" value="Unassembled WGS sequence"/>
</dbReference>
<feature type="compositionally biased region" description="Basic and acidic residues" evidence="1">
    <location>
        <begin position="1"/>
        <end position="12"/>
    </location>
</feature>
<gene>
    <name evidence="4" type="ORF">STRMA_0421</name>
</gene>
<feature type="region of interest" description="Disordered" evidence="1">
    <location>
        <begin position="1"/>
        <end position="24"/>
    </location>
</feature>
<evidence type="ECO:0000259" key="3">
    <source>
        <dbReference type="PROSITE" id="PS51782"/>
    </source>
</evidence>
<dbReference type="InterPro" id="IPR018392">
    <property type="entry name" value="LysM"/>
</dbReference>
<keyword evidence="2" id="KW-1133">Transmembrane helix</keyword>
<dbReference type="PROSITE" id="PS51782">
    <property type="entry name" value="LYSM"/>
    <property type="match status" value="1"/>
</dbReference>
<organism evidence="4 5">
    <name type="scientific">Streptococcus macacae NCTC 11558</name>
    <dbReference type="NCBI Taxonomy" id="764298"/>
    <lineage>
        <taxon>Bacteria</taxon>
        <taxon>Bacillati</taxon>
        <taxon>Bacillota</taxon>
        <taxon>Bacilli</taxon>
        <taxon>Lactobacillales</taxon>
        <taxon>Streptococcaceae</taxon>
        <taxon>Streptococcus</taxon>
    </lineage>
</organism>
<evidence type="ECO:0000313" key="4">
    <source>
        <dbReference type="EMBL" id="EHJ51615.1"/>
    </source>
</evidence>